<name>A0A3M7SMM0_BRAPC</name>
<organism evidence="1 2">
    <name type="scientific">Brachionus plicatilis</name>
    <name type="common">Marine rotifer</name>
    <name type="synonym">Brachionus muelleri</name>
    <dbReference type="NCBI Taxonomy" id="10195"/>
    <lineage>
        <taxon>Eukaryota</taxon>
        <taxon>Metazoa</taxon>
        <taxon>Spiralia</taxon>
        <taxon>Gnathifera</taxon>
        <taxon>Rotifera</taxon>
        <taxon>Eurotatoria</taxon>
        <taxon>Monogononta</taxon>
        <taxon>Pseudotrocha</taxon>
        <taxon>Ploima</taxon>
        <taxon>Brachionidae</taxon>
        <taxon>Brachionus</taxon>
    </lineage>
</organism>
<evidence type="ECO:0000313" key="2">
    <source>
        <dbReference type="Proteomes" id="UP000276133"/>
    </source>
</evidence>
<sequence>MVYVNISKQSPHIFIYHKMRRFLKECQKLLVILFIVPGEKMSRLFAILGNTFESMLSHRKRDYNLILESDEEE</sequence>
<evidence type="ECO:0000313" key="1">
    <source>
        <dbReference type="EMBL" id="RNA36976.1"/>
    </source>
</evidence>
<reference evidence="1 2" key="1">
    <citation type="journal article" date="2018" name="Sci. Rep.">
        <title>Genomic signatures of local adaptation to the degree of environmental predictability in rotifers.</title>
        <authorList>
            <person name="Franch-Gras L."/>
            <person name="Hahn C."/>
            <person name="Garcia-Roger E.M."/>
            <person name="Carmona M.J."/>
            <person name="Serra M."/>
            <person name="Gomez A."/>
        </authorList>
    </citation>
    <scope>NUCLEOTIDE SEQUENCE [LARGE SCALE GENOMIC DNA]</scope>
    <source>
        <strain evidence="1">HYR1</strain>
    </source>
</reference>
<comment type="caution">
    <text evidence="1">The sequence shown here is derived from an EMBL/GenBank/DDBJ whole genome shotgun (WGS) entry which is preliminary data.</text>
</comment>
<dbReference type="EMBL" id="REGN01001110">
    <property type="protein sequence ID" value="RNA36976.1"/>
    <property type="molecule type" value="Genomic_DNA"/>
</dbReference>
<protein>
    <submittedName>
        <fullName evidence="1">Uncharacterized protein</fullName>
    </submittedName>
</protein>
<keyword evidence="2" id="KW-1185">Reference proteome</keyword>
<dbReference type="Proteomes" id="UP000276133">
    <property type="component" value="Unassembled WGS sequence"/>
</dbReference>
<proteinExistence type="predicted"/>
<dbReference type="AlphaFoldDB" id="A0A3M7SMM0"/>
<gene>
    <name evidence="1" type="ORF">BpHYR1_054120</name>
</gene>
<accession>A0A3M7SMM0</accession>